<feature type="compositionally biased region" description="Polar residues" evidence="4">
    <location>
        <begin position="37"/>
        <end position="47"/>
    </location>
</feature>
<feature type="repeat" description="RCC1" evidence="3">
    <location>
        <begin position="1585"/>
        <end position="1635"/>
    </location>
</feature>
<protein>
    <recommendedName>
        <fullName evidence="5">RCC1-like domain-containing protein</fullName>
    </recommendedName>
</protein>
<evidence type="ECO:0000256" key="3">
    <source>
        <dbReference type="PROSITE-ProRule" id="PRU00235"/>
    </source>
</evidence>
<dbReference type="STRING" id="35128.B8BUZ4"/>
<dbReference type="InterPro" id="IPR051553">
    <property type="entry name" value="Ran_GTPase-activating"/>
</dbReference>
<feature type="compositionally biased region" description="Basic residues" evidence="4">
    <location>
        <begin position="164"/>
        <end position="179"/>
    </location>
</feature>
<feature type="compositionally biased region" description="Pro residues" evidence="4">
    <location>
        <begin position="332"/>
        <end position="350"/>
    </location>
</feature>
<dbReference type="PANTHER" id="PTHR45982">
    <property type="entry name" value="REGULATOR OF CHROMOSOME CONDENSATION"/>
    <property type="match status" value="1"/>
</dbReference>
<feature type="compositionally biased region" description="Gly residues" evidence="4">
    <location>
        <begin position="479"/>
        <end position="492"/>
    </location>
</feature>
<feature type="repeat" description="RCC1" evidence="3">
    <location>
        <begin position="2050"/>
        <end position="2101"/>
    </location>
</feature>
<dbReference type="Proteomes" id="UP000001449">
    <property type="component" value="Chromosome 2"/>
</dbReference>
<keyword evidence="7" id="KW-1185">Reference proteome</keyword>
<evidence type="ECO:0000256" key="4">
    <source>
        <dbReference type="SAM" id="MobiDB-lite"/>
    </source>
</evidence>
<feature type="repeat" description="RCC1" evidence="3">
    <location>
        <begin position="1535"/>
        <end position="1584"/>
    </location>
</feature>
<feature type="repeat" description="RCC1" evidence="3">
    <location>
        <begin position="701"/>
        <end position="751"/>
    </location>
</feature>
<dbReference type="PANTHER" id="PTHR45982:SF1">
    <property type="entry name" value="REGULATOR OF CHROMOSOME CONDENSATION"/>
    <property type="match status" value="1"/>
</dbReference>
<feature type="repeat" description="RCC1" evidence="3">
    <location>
        <begin position="2208"/>
        <end position="2256"/>
    </location>
</feature>
<feature type="repeat" description="RCC1" evidence="3">
    <location>
        <begin position="1325"/>
        <end position="1376"/>
    </location>
</feature>
<name>B8BUZ4_THAPS</name>
<dbReference type="RefSeq" id="XP_002287928.1">
    <property type="nucleotide sequence ID" value="XM_002287892.1"/>
</dbReference>
<feature type="domain" description="RCC1-like" evidence="5">
    <location>
        <begin position="1004"/>
        <end position="1371"/>
    </location>
</feature>
<dbReference type="PaxDb" id="35128-Thaps21370"/>
<feature type="compositionally biased region" description="Polar residues" evidence="4">
    <location>
        <begin position="537"/>
        <end position="570"/>
    </location>
</feature>
<evidence type="ECO:0000259" key="5">
    <source>
        <dbReference type="Pfam" id="PF25390"/>
    </source>
</evidence>
<dbReference type="PRINTS" id="PR00633">
    <property type="entry name" value="RCCNDNSATION"/>
</dbReference>
<feature type="repeat" description="RCC1" evidence="3">
    <location>
        <begin position="1172"/>
        <end position="1222"/>
    </location>
</feature>
<accession>B8BUZ4</accession>
<evidence type="ECO:0000256" key="2">
    <source>
        <dbReference type="ARBA" id="ARBA00022737"/>
    </source>
</evidence>
<feature type="repeat" description="RCC1" evidence="3">
    <location>
        <begin position="1739"/>
        <end position="1790"/>
    </location>
</feature>
<feature type="repeat" description="RCC1" evidence="3">
    <location>
        <begin position="2000"/>
        <end position="2049"/>
    </location>
</feature>
<feature type="region of interest" description="Disordered" evidence="4">
    <location>
        <begin position="305"/>
        <end position="461"/>
    </location>
</feature>
<feature type="region of interest" description="Disordered" evidence="4">
    <location>
        <begin position="1811"/>
        <end position="1866"/>
    </location>
</feature>
<reference evidence="6 7" key="1">
    <citation type="journal article" date="2004" name="Science">
        <title>The genome of the diatom Thalassiosira pseudonana: ecology, evolution, and metabolism.</title>
        <authorList>
            <person name="Armbrust E.V."/>
            <person name="Berges J.A."/>
            <person name="Bowler C."/>
            <person name="Green B.R."/>
            <person name="Martinez D."/>
            <person name="Putnam N.H."/>
            <person name="Zhou S."/>
            <person name="Allen A.E."/>
            <person name="Apt K.E."/>
            <person name="Bechner M."/>
            <person name="Brzezinski M.A."/>
            <person name="Chaal B.K."/>
            <person name="Chiovitti A."/>
            <person name="Davis A.K."/>
            <person name="Demarest M.S."/>
            <person name="Detter J.C."/>
            <person name="Glavina T."/>
            <person name="Goodstein D."/>
            <person name="Hadi M.Z."/>
            <person name="Hellsten U."/>
            <person name="Hildebrand M."/>
            <person name="Jenkins B.D."/>
            <person name="Jurka J."/>
            <person name="Kapitonov V.V."/>
            <person name="Kroger N."/>
            <person name="Lau W.W."/>
            <person name="Lane T.W."/>
            <person name="Larimer F.W."/>
            <person name="Lippmeier J.C."/>
            <person name="Lucas S."/>
            <person name="Medina M."/>
            <person name="Montsant A."/>
            <person name="Obornik M."/>
            <person name="Parker M.S."/>
            <person name="Palenik B."/>
            <person name="Pazour G.J."/>
            <person name="Richardson P.M."/>
            <person name="Rynearson T.A."/>
            <person name="Saito M.A."/>
            <person name="Schwartz D.C."/>
            <person name="Thamatrakoln K."/>
            <person name="Valentin K."/>
            <person name="Vardi A."/>
            <person name="Wilkerson F.P."/>
            <person name="Rokhsar D.S."/>
        </authorList>
    </citation>
    <scope>NUCLEOTIDE SEQUENCE [LARGE SCALE GENOMIC DNA]</scope>
    <source>
        <strain evidence="6 7">CCMP1335</strain>
    </source>
</reference>
<dbReference type="SUPFAM" id="SSF50985">
    <property type="entry name" value="RCC1/BLIP-II"/>
    <property type="match status" value="4"/>
</dbReference>
<feature type="domain" description="RCC1-like" evidence="5">
    <location>
        <begin position="594"/>
        <end position="954"/>
    </location>
</feature>
<organism evidence="6 7">
    <name type="scientific">Thalassiosira pseudonana</name>
    <name type="common">Marine diatom</name>
    <name type="synonym">Cyclotella nana</name>
    <dbReference type="NCBI Taxonomy" id="35128"/>
    <lineage>
        <taxon>Eukaryota</taxon>
        <taxon>Sar</taxon>
        <taxon>Stramenopiles</taxon>
        <taxon>Ochrophyta</taxon>
        <taxon>Bacillariophyta</taxon>
        <taxon>Coscinodiscophyceae</taxon>
        <taxon>Thalassiosirophycidae</taxon>
        <taxon>Thalassiosirales</taxon>
        <taxon>Thalassiosiraceae</taxon>
        <taxon>Thalassiosira</taxon>
    </lineage>
</organism>
<feature type="region of interest" description="Disordered" evidence="4">
    <location>
        <begin position="474"/>
        <end position="570"/>
    </location>
</feature>
<reference evidence="6 7" key="2">
    <citation type="journal article" date="2008" name="Nature">
        <title>The Phaeodactylum genome reveals the evolutionary history of diatom genomes.</title>
        <authorList>
            <person name="Bowler C."/>
            <person name="Allen A.E."/>
            <person name="Badger J.H."/>
            <person name="Grimwood J."/>
            <person name="Jabbari K."/>
            <person name="Kuo A."/>
            <person name="Maheswari U."/>
            <person name="Martens C."/>
            <person name="Maumus F."/>
            <person name="Otillar R.P."/>
            <person name="Rayko E."/>
            <person name="Salamov A."/>
            <person name="Vandepoele K."/>
            <person name="Beszteri B."/>
            <person name="Gruber A."/>
            <person name="Heijde M."/>
            <person name="Katinka M."/>
            <person name="Mock T."/>
            <person name="Valentin K."/>
            <person name="Verret F."/>
            <person name="Berges J.A."/>
            <person name="Brownlee C."/>
            <person name="Cadoret J.P."/>
            <person name="Chiovitti A."/>
            <person name="Choi C.J."/>
            <person name="Coesel S."/>
            <person name="De Martino A."/>
            <person name="Detter J.C."/>
            <person name="Durkin C."/>
            <person name="Falciatore A."/>
            <person name="Fournet J."/>
            <person name="Haruta M."/>
            <person name="Huysman M.J."/>
            <person name="Jenkins B.D."/>
            <person name="Jiroutova K."/>
            <person name="Jorgensen R.E."/>
            <person name="Joubert Y."/>
            <person name="Kaplan A."/>
            <person name="Kroger N."/>
            <person name="Kroth P.G."/>
            <person name="La Roche J."/>
            <person name="Lindquist E."/>
            <person name="Lommer M."/>
            <person name="Martin-Jezequel V."/>
            <person name="Lopez P.J."/>
            <person name="Lucas S."/>
            <person name="Mangogna M."/>
            <person name="McGinnis K."/>
            <person name="Medlin L.K."/>
            <person name="Montsant A."/>
            <person name="Oudot-Le Secq M.P."/>
            <person name="Napoli C."/>
            <person name="Obornik M."/>
            <person name="Parker M.S."/>
            <person name="Petit J.L."/>
            <person name="Porcel B.M."/>
            <person name="Poulsen N."/>
            <person name="Robison M."/>
            <person name="Rychlewski L."/>
            <person name="Rynearson T.A."/>
            <person name="Schmutz J."/>
            <person name="Shapiro H."/>
            <person name="Siaut M."/>
            <person name="Stanley M."/>
            <person name="Sussman M.R."/>
            <person name="Taylor A.R."/>
            <person name="Vardi A."/>
            <person name="von Dassow P."/>
            <person name="Vyverman W."/>
            <person name="Willis A."/>
            <person name="Wyrwicz L.S."/>
            <person name="Rokhsar D.S."/>
            <person name="Weissenbach J."/>
            <person name="Armbrust E.V."/>
            <person name="Green B.R."/>
            <person name="Van de Peer Y."/>
            <person name="Grigoriev I.V."/>
        </authorList>
    </citation>
    <scope>NUCLEOTIDE SEQUENCE [LARGE SCALE GENOMIC DNA]</scope>
    <source>
        <strain evidence="6 7">CCMP1335</strain>
    </source>
</reference>
<evidence type="ECO:0000313" key="6">
    <source>
        <dbReference type="EMBL" id="EED95371.1"/>
    </source>
</evidence>
<evidence type="ECO:0000256" key="1">
    <source>
        <dbReference type="ARBA" id="ARBA00022658"/>
    </source>
</evidence>
<keyword evidence="1" id="KW-0344">Guanine-nucleotide releasing factor</keyword>
<sequence>MSDGNSSQGERQLLPRRKPPIVDHTKRMHALPPIIPKSTTDNSSNLRQNDEQLNSYNLQSPFYPSATSSTCLNDNAYPSYYLYDIKSYFFKSPRECCERNFGYSVGKKGGGTLRNGGIEECLAQIEEYNAIETRIEPLKSQMNMRYGSSSSGGNTGGGGGSSQSKKKSPSKTKKQKTIQKKQPASQKKPSSRNSDGYFVYSGLPGSKNGQIPPPPMTKPMPKLVLPPLTMSGSKNGQTMMPPPMNMKPMPPLASWYGSGKADKLPKMMPPPMHKKPLPMMPHWNGSAKSDKVSMMMPPPMKWTGSVLPKKPLPPMPEWAGSAKSEKYDTMPPKRPPPFYEMPPKRPPPPSLWDGSSSSGKPMKDTTMSMPPPYWKHPPPPPPGWNHPPPPGWNRSKSSKAKSVKSAKAKSVKSSKSKSAKGGSVWWNGGSWAGWEDDYTESPTYMPTTSEDEEAWQGSWQGSWWGSGGYWGSASKPGWWGSGGGGWSDGWGGDPKDPTPSKAPTTPRPTTPKPSNFFPTETYPPTTAFPTYAPSPSMTSNTYRPTYSPTSGGSSIPTFSPTAGSSADPTPFSSSIAPLDLCVWGSPKSSGQDATDNILVPLETGSKAIDASAGTKYSVMIDVNGVAYSSGFVEDMDSYHGHLGLRPEDMSSGMNEFTEVTRVFDDAQGGVTDPPVFEKVFAGVESSLGTASIHTIFLDRRGRVWATGSNSKGQLCLNDDVDRLIPELIPFEGRRIVDVAIGGEHTLLLDEFGNVYGCGSNEMGQLGLTSSTVATGIPLKLYLLQSSVSSISAGRDHSLFTAEDGIYVSGSNAFNQLCVDTAGEEILFEPQALNIPIDSITSFEAIQFSSFILYVDGSVSACGSNQYGQLGDGTTDEQRPVTTVEIDNVVHHLGAGPSAESAFFVTEDERVFGTGLNSNGQLGVNDLENRNVPTEVLFDQLVLVHLLSAGSDHTLSLKDSTGEGTPAPSNSSTGTMIPTYSPTSSSYSPTSMPTTYAPTGESLTLFFWGSSESVGEESDEDVAQPLNVGGDTVHSSAGSRYTVIVLKDGSVLSAGLVESINDYQGHLGIDQDAVVEGMNKFQPVSSFYDSGGELMDTPRFNKVFAGVESTAGDIHTILLDQNGNVYATGSNSAGQLCLGDEEDRMAPVKIPVDVRIVDVAIGGEHTLLLDEDGNVHSCGSNAVGQLGLGDGTQQTNTPVMVDGVQSVTSISAGAEHSLFVAGDGIYVTGGNMYGQLCLDSQAQPVVVPEMIDIPIENIVTFEAIKYSSFVVYIDGSVNGCGKNDFGQLGDASSEDQILTEVQLDNVVRLLGVGPSAESVFFVADDESVWATGLNDRGQLGVGDFDNRSIATRVMFGEQVMLSVLSASEDHTIALGISLGTLAPTTSASVAPTVAAVIPTGAPSSTEATAAPTQESLNFFFWGAPDSVGQTASIDVLEPLFVDTGLVYSSAGSKYSLIILSDGSALSAGFIESINDYQGHLGMGDTVTEGINEFKLISVKDEGSDQTEIEAPRFDKVFAGVESTAGVIHTILLDQNGNVYATGSNSAGQLCLGDEEDRMAPVKIPVDVRIVDVAIGGEHTLLLDEDGNVHSCGSNAVGQLGLGDGTQQTNTPVMVDGVQSVTSISAGAEHSLFVAGDGIYVTGSNLYGQLCVDTSGEQVNSPQMIDIPIDEVASFQAIKYSSFILHSSNGSVNSCGRNDLGALGDSTNDDSPFTVVSIDKIIRLVGVGPSAESVFFVADDESVWATGLNDRGQLGVGDLDNRNTPTRVMFGEQVMLSVLSASEDHTIALGISKGTLAPTTSASVAPTVAAAIPTGAPSSTEATAAPTASTTEPQEATPAPSENPTKAPVTTETTPVPTPAGATYPPTTPFPTLLPQIATELYYWGAPESSGQTTSGEVTSPLSGDKVVLDLSAGSQYSLVLLEDGTVQSAGYIESMDDYHGHLGLKEGDIAEGSNPFQTVSSVFDQENDAILDAPSFTRVIAGADQETATGSIHSMFIDTDGQVWATGSNAKGELCLGDFDDRLLPTKVAMQGRIIDVAIGAEHTLLLHEDGSVYSCGSNENGQAGLGESVSNANSPTKIDEIQSPVTSVSAGLEHSLFVAEDGIYVTGKNTYGQLCIDTNTGNLFVPNVLDDVNVDIVSSFEAIQSSSYILFNDGSLGACGRNNYGQLGDSTNEDKVRTIVSTIVDEIPIRQLGVGPSANSVFFINDNGYTYSTGLNDRGQLGVGDTDNRNALTLVESSQNVVFEHLSASSDHTLSS</sequence>
<feature type="repeat" description="RCC1" evidence="3">
    <location>
        <begin position="908"/>
        <end position="959"/>
    </location>
</feature>
<feature type="region of interest" description="Disordered" evidence="4">
    <location>
        <begin position="143"/>
        <end position="218"/>
    </location>
</feature>
<dbReference type="HOGENOM" id="CLU_230594_0_0_1"/>
<dbReference type="EMBL" id="CM000639">
    <property type="protein sequence ID" value="EED95371.1"/>
    <property type="molecule type" value="Genomic_DNA"/>
</dbReference>
<feature type="compositionally biased region" description="Low complexity" evidence="4">
    <location>
        <begin position="512"/>
        <end position="536"/>
    </location>
</feature>
<dbReference type="Gene3D" id="2.130.10.30">
    <property type="entry name" value="Regulator of chromosome condensation 1/beta-lactamase-inhibitor protein II"/>
    <property type="match status" value="7"/>
</dbReference>
<dbReference type="GO" id="GO:0005737">
    <property type="term" value="C:cytoplasm"/>
    <property type="evidence" value="ECO:0000318"/>
    <property type="project" value="GO_Central"/>
</dbReference>
<dbReference type="eggNOG" id="KOG0941">
    <property type="taxonomic scope" value="Eukaryota"/>
</dbReference>
<feature type="region of interest" description="Disordered" evidence="4">
    <location>
        <begin position="1"/>
        <end position="47"/>
    </location>
</feature>
<feature type="domain" description="RCC1-like" evidence="5">
    <location>
        <begin position="1879"/>
        <end position="2254"/>
    </location>
</feature>
<dbReference type="InParanoid" id="B8BUZ4"/>
<dbReference type="GeneID" id="7443063"/>
<feature type="compositionally biased region" description="Polar residues" evidence="4">
    <location>
        <begin position="1"/>
        <end position="10"/>
    </location>
</feature>
<keyword evidence="2" id="KW-0677">Repeat</keyword>
<gene>
    <name evidence="6" type="ORF">THAPSDRAFT_21370</name>
</gene>
<dbReference type="eggNOG" id="KOG1426">
    <property type="taxonomic scope" value="Eukaryota"/>
</dbReference>
<feature type="compositionally biased region" description="Pro residues" evidence="4">
    <location>
        <begin position="369"/>
        <end position="391"/>
    </location>
</feature>
<proteinExistence type="predicted"/>
<dbReference type="Pfam" id="PF25390">
    <property type="entry name" value="WD40_RLD"/>
    <property type="match status" value="4"/>
</dbReference>
<feature type="region of interest" description="Disordered" evidence="4">
    <location>
        <begin position="953"/>
        <end position="994"/>
    </location>
</feature>
<dbReference type="PROSITE" id="PS50012">
    <property type="entry name" value="RCC1_3"/>
    <property type="match status" value="12"/>
</dbReference>
<dbReference type="KEGG" id="tps:THAPSDRAFT_21370"/>
<dbReference type="InterPro" id="IPR009091">
    <property type="entry name" value="RCC1/BLIP-II"/>
</dbReference>
<evidence type="ECO:0000313" key="7">
    <source>
        <dbReference type="Proteomes" id="UP000001449"/>
    </source>
</evidence>
<feature type="compositionally biased region" description="Low complexity" evidence="4">
    <location>
        <begin position="977"/>
        <end position="994"/>
    </location>
</feature>
<feature type="compositionally biased region" description="Basic residues" evidence="4">
    <location>
        <begin position="396"/>
        <end position="418"/>
    </location>
</feature>
<dbReference type="InterPro" id="IPR058923">
    <property type="entry name" value="RCC1-like_dom"/>
</dbReference>
<dbReference type="InterPro" id="IPR000408">
    <property type="entry name" value="Reg_chr_condens"/>
</dbReference>
<feature type="domain" description="RCC1-like" evidence="5">
    <location>
        <begin position="1418"/>
        <end position="1785"/>
    </location>
</feature>
<feature type="compositionally biased region" description="Polar residues" evidence="4">
    <location>
        <begin position="953"/>
        <end position="975"/>
    </location>
</feature>
<feature type="repeat" description="RCC1" evidence="3">
    <location>
        <begin position="752"/>
        <end position="803"/>
    </location>
</feature>
<feature type="repeat" description="RCC1" evidence="3">
    <location>
        <begin position="1122"/>
        <end position="1171"/>
    </location>
</feature>